<evidence type="ECO:0000259" key="4">
    <source>
        <dbReference type="Pfam" id="PF01170"/>
    </source>
</evidence>
<comment type="caution">
    <text evidence="7">The sequence shown here is derived from an EMBL/GenBank/DDBJ whole genome shotgun (WGS) entry which is preliminary data.</text>
</comment>
<dbReference type="Proteomes" id="UP001054902">
    <property type="component" value="Unassembled WGS sequence"/>
</dbReference>
<keyword evidence="3" id="KW-0732">Signal</keyword>
<dbReference type="GO" id="GO:0043527">
    <property type="term" value="C:tRNA methyltransferase complex"/>
    <property type="evidence" value="ECO:0007669"/>
    <property type="project" value="UniProtKB-ARBA"/>
</dbReference>
<dbReference type="Gene3D" id="3.40.50.150">
    <property type="entry name" value="Vaccinia Virus protein VP39"/>
    <property type="match status" value="2"/>
</dbReference>
<reference evidence="7 8" key="1">
    <citation type="journal article" date="2021" name="Sci. Rep.">
        <title>The genome of the diatom Chaetoceros tenuissimus carries an ancient integrated fragment of an extant virus.</title>
        <authorList>
            <person name="Hongo Y."/>
            <person name="Kimura K."/>
            <person name="Takaki Y."/>
            <person name="Yoshida Y."/>
            <person name="Baba S."/>
            <person name="Kobayashi G."/>
            <person name="Nagasaki K."/>
            <person name="Hano T."/>
            <person name="Tomaru Y."/>
        </authorList>
    </citation>
    <scope>NUCLEOTIDE SEQUENCE [LARGE SCALE GENOMIC DNA]</scope>
    <source>
        <strain evidence="7 8">NIES-3715</strain>
    </source>
</reference>
<keyword evidence="8" id="KW-1185">Reference proteome</keyword>
<protein>
    <submittedName>
        <fullName evidence="7">Uncharacterized protein</fullName>
    </submittedName>
</protein>
<evidence type="ECO:0000259" key="5">
    <source>
        <dbReference type="Pfam" id="PF02926"/>
    </source>
</evidence>
<feature type="domain" description="THUMP" evidence="5">
    <location>
        <begin position="171"/>
        <end position="220"/>
    </location>
</feature>
<dbReference type="GO" id="GO:0003723">
    <property type="term" value="F:RNA binding"/>
    <property type="evidence" value="ECO:0007669"/>
    <property type="project" value="InterPro"/>
</dbReference>
<dbReference type="InterPro" id="IPR000241">
    <property type="entry name" value="RlmKL-like_Mtase"/>
</dbReference>
<dbReference type="Gene3D" id="3.30.2130.30">
    <property type="match status" value="1"/>
</dbReference>
<dbReference type="SUPFAM" id="SSF53335">
    <property type="entry name" value="S-adenosyl-L-methionine-dependent methyltransferases"/>
    <property type="match status" value="1"/>
</dbReference>
<dbReference type="GO" id="GO:0008173">
    <property type="term" value="F:RNA methyltransferase activity"/>
    <property type="evidence" value="ECO:0007669"/>
    <property type="project" value="UniProtKB-ARBA"/>
</dbReference>
<feature type="domain" description="Ribosomal RNA large subunit methyltransferase K/L-like methyltransferase" evidence="4">
    <location>
        <begin position="244"/>
        <end position="496"/>
    </location>
</feature>
<dbReference type="PANTHER" id="PTHR47313:SF1">
    <property type="entry name" value="RIBOSOMAL RNA LARGE SUBUNIT METHYLTRANSFERASE K_L"/>
    <property type="match status" value="1"/>
</dbReference>
<evidence type="ECO:0000313" key="7">
    <source>
        <dbReference type="EMBL" id="GFH49576.1"/>
    </source>
</evidence>
<dbReference type="CDD" id="cd11715">
    <property type="entry name" value="THUMP_AdoMetMT"/>
    <property type="match status" value="1"/>
</dbReference>
<dbReference type="AlphaFoldDB" id="A0AAD3H430"/>
<accession>A0AAD3H430</accession>
<feature type="signal peptide" evidence="3">
    <location>
        <begin position="1"/>
        <end position="25"/>
    </location>
</feature>
<dbReference type="InterPro" id="IPR029063">
    <property type="entry name" value="SAM-dependent_MTases_sf"/>
</dbReference>
<feature type="domain" description="RlmL ferredoxin-like" evidence="6">
    <location>
        <begin position="56"/>
        <end position="116"/>
    </location>
</feature>
<dbReference type="GO" id="GO:0032259">
    <property type="term" value="P:methylation"/>
    <property type="evidence" value="ECO:0007669"/>
    <property type="project" value="UniProtKB-KW"/>
</dbReference>
<dbReference type="InterPro" id="IPR054170">
    <property type="entry name" value="RlmL_1st"/>
</dbReference>
<evidence type="ECO:0000313" key="8">
    <source>
        <dbReference type="Proteomes" id="UP001054902"/>
    </source>
</evidence>
<dbReference type="Pfam" id="PF01170">
    <property type="entry name" value="UPF0020"/>
    <property type="match status" value="1"/>
</dbReference>
<dbReference type="InterPro" id="IPR004114">
    <property type="entry name" value="THUMP_dom"/>
</dbReference>
<evidence type="ECO:0000256" key="1">
    <source>
        <dbReference type="ARBA" id="ARBA00022603"/>
    </source>
</evidence>
<gene>
    <name evidence="7" type="ORF">CTEN210_06052</name>
</gene>
<name>A0AAD3H430_9STRA</name>
<keyword evidence="1" id="KW-0489">Methyltransferase</keyword>
<dbReference type="PANTHER" id="PTHR47313">
    <property type="entry name" value="RIBOSOMAL RNA LARGE SUBUNIT METHYLTRANSFERASE K/L"/>
    <property type="match status" value="1"/>
</dbReference>
<proteinExistence type="predicted"/>
<dbReference type="Pfam" id="PF22020">
    <property type="entry name" value="RlmL_1st"/>
    <property type="match status" value="1"/>
</dbReference>
<sequence length="529" mass="58617">MRMISTEVLFLSTLIILIGLPKGLGLVVPSRAFVSQKSATTLFADRESYDNENTREYFATCIPGLANILSNELIDLGAKNVEVSGTSGVSFTNDPSSNVDVGMKALLWVRSAHRIMELVSTTVDFEDWIIEDRDGLYEFVQSTIPVQSLLGDGKGGLFTLSVSTTLNGNIPKELCHSHYTGLTVKNAIVDLVREKREDGVRPDVDVNDPDVPLALVLRGNQDRRGGCHASLFRVLHSGGSLHKRGYRVSTVHKAAMKESLAAGLLMEAGYNKLIEAAKKDGLPAVLVDPMAGSGTFLCEAAMIASDYAPGLARMKYYDGEGRNIHQLPPVVRWKGTDKSQWKELVLEARDRAEKGLKWMKEENQKMPGRKNCVIVGNEFNPNAAALARSNVQKAGFRDIISLNEGDCRDWDLGGFEDEESPLKVVVPGRSIIACNPPWGVRLDENIEESWLSLKTFLRDQCNESEAWILSGNKATTKFLRMKKSRSVVIRTGDEDLRWIQYHVFKKKGSNPSQVQRYDQVMASGEDGFY</sequence>
<keyword evidence="2" id="KW-0808">Transferase</keyword>
<evidence type="ECO:0000256" key="3">
    <source>
        <dbReference type="SAM" id="SignalP"/>
    </source>
</evidence>
<dbReference type="Pfam" id="PF02926">
    <property type="entry name" value="THUMP"/>
    <property type="match status" value="1"/>
</dbReference>
<evidence type="ECO:0000256" key="2">
    <source>
        <dbReference type="ARBA" id="ARBA00022679"/>
    </source>
</evidence>
<feature type="chain" id="PRO_5042253359" evidence="3">
    <location>
        <begin position="26"/>
        <end position="529"/>
    </location>
</feature>
<dbReference type="EMBL" id="BLLK01000038">
    <property type="protein sequence ID" value="GFH49576.1"/>
    <property type="molecule type" value="Genomic_DNA"/>
</dbReference>
<evidence type="ECO:0000259" key="6">
    <source>
        <dbReference type="Pfam" id="PF22020"/>
    </source>
</evidence>
<organism evidence="7 8">
    <name type="scientific">Chaetoceros tenuissimus</name>
    <dbReference type="NCBI Taxonomy" id="426638"/>
    <lineage>
        <taxon>Eukaryota</taxon>
        <taxon>Sar</taxon>
        <taxon>Stramenopiles</taxon>
        <taxon>Ochrophyta</taxon>
        <taxon>Bacillariophyta</taxon>
        <taxon>Coscinodiscophyceae</taxon>
        <taxon>Chaetocerotophycidae</taxon>
        <taxon>Chaetocerotales</taxon>
        <taxon>Chaetocerotaceae</taxon>
        <taxon>Chaetoceros</taxon>
    </lineage>
</organism>